<keyword evidence="2" id="KW-0802">TPR repeat</keyword>
<evidence type="ECO:0000313" key="3">
    <source>
        <dbReference type="EMBL" id="QDU34870.1"/>
    </source>
</evidence>
<evidence type="ECO:0000256" key="2">
    <source>
        <dbReference type="ARBA" id="ARBA00022803"/>
    </source>
</evidence>
<organism evidence="3 4">
    <name type="scientific">Poriferisphaera corsica</name>
    <dbReference type="NCBI Taxonomy" id="2528020"/>
    <lineage>
        <taxon>Bacteria</taxon>
        <taxon>Pseudomonadati</taxon>
        <taxon>Planctomycetota</taxon>
        <taxon>Phycisphaerae</taxon>
        <taxon>Phycisphaerales</taxon>
        <taxon>Phycisphaeraceae</taxon>
        <taxon>Poriferisphaera</taxon>
    </lineage>
</organism>
<dbReference type="EMBL" id="CP036425">
    <property type="protein sequence ID" value="QDU34870.1"/>
    <property type="molecule type" value="Genomic_DNA"/>
</dbReference>
<dbReference type="Gene3D" id="1.25.40.10">
    <property type="entry name" value="Tetratricopeptide repeat domain"/>
    <property type="match status" value="5"/>
</dbReference>
<sequence length="865" mass="96128">MSGSHRERSAANFCYRLRTILRTSLIATCLSATLFATPALLHAQSSAELQQFRFAYKLMQRGETDLAEEAFDQYIDEFPQGDKLGDAMYYRAVLFQHEGKSAEAARVLSRIETTKLVPEGAVNLLKGQVMLDQKWYDDALATLEKVNVAKLKPGAAAAALYLKGRAYRGAGNMQAAAEALRQCANLESKVQVRAMIELSRVLVKLDQTPEAITTLEQSLALNSMEYEAEAARMAGDLSYRIGNYDQAVGFYDLVLKEHQTSDQFGPSVLGMLWSHHAAGRYELVLKKLESTKDLLSEADLGEAYYVAGASSAAADHHEQAVQLLDHALTLVGKGIMEEKVLYRLAVSQFELGWLGEMKTTVAKLKASYKDSDLLTDAMYLIAVAEAEQGDAAAGAAKLTEMIDKGDTNPYYHQAVLRRARLYETNNELDAASADYKRYVQAGSLDNPAVMRAALKYVDLRYQLEDYAEAEAVTQSMLDLRFTDDTTPAMTLEPAIEQEAMFRLMLAQIKLSKLQDAINTLNNLESNHPLHAYRTYGTYYRGLLLMSTGQKTEAIEPLKKASSFETLPTELRTNALRLLGVYYRQLEETDAATQTLASIESLTGKDSLQEDELLFLAEELQDAARQDTNKRERALSYLNLLITSGESDQSQISGGAMARALYMRGQIHQDAGELNEAKDSFAYVIALGKGYDLDAQIDLAVVTAEQGQWEKALSELKDLRSSEASHIAAKSLLESARIWRKIAQQRLLDDQPVSARDARREAEKLLKRMVLLYPYQELNPLPQQGYIELASVVRMLENPDGERELLSEVAEKYPESEYATYAKALLAERLGKLGDAQVFTARIANTSDPYLAARVQLLTGRLGALR</sequence>
<gene>
    <name evidence="3" type="primary">bamD_2</name>
    <name evidence="3" type="ORF">KS4_29460</name>
</gene>
<proteinExistence type="predicted"/>
<dbReference type="SUPFAM" id="SSF48452">
    <property type="entry name" value="TPR-like"/>
    <property type="match status" value="6"/>
</dbReference>
<dbReference type="Proteomes" id="UP000317369">
    <property type="component" value="Chromosome"/>
</dbReference>
<dbReference type="Pfam" id="PF13174">
    <property type="entry name" value="TPR_6"/>
    <property type="match status" value="1"/>
</dbReference>
<keyword evidence="4" id="KW-1185">Reference proteome</keyword>
<evidence type="ECO:0000256" key="1">
    <source>
        <dbReference type="ARBA" id="ARBA00022737"/>
    </source>
</evidence>
<dbReference type="PANTHER" id="PTHR45586">
    <property type="entry name" value="TPR REPEAT-CONTAINING PROTEIN PA4667"/>
    <property type="match status" value="1"/>
</dbReference>
<evidence type="ECO:0000313" key="4">
    <source>
        <dbReference type="Proteomes" id="UP000317369"/>
    </source>
</evidence>
<dbReference type="AlphaFoldDB" id="A0A517YXD5"/>
<dbReference type="RefSeq" id="WP_200761277.1">
    <property type="nucleotide sequence ID" value="NZ_CP036425.1"/>
</dbReference>
<dbReference type="SMART" id="SM00028">
    <property type="entry name" value="TPR"/>
    <property type="match status" value="9"/>
</dbReference>
<dbReference type="InterPro" id="IPR011990">
    <property type="entry name" value="TPR-like_helical_dom_sf"/>
</dbReference>
<dbReference type="Pfam" id="PF13432">
    <property type="entry name" value="TPR_16"/>
    <property type="match status" value="2"/>
</dbReference>
<name>A0A517YXD5_9BACT</name>
<dbReference type="InterPro" id="IPR051012">
    <property type="entry name" value="CellSynth/LPSAsmb/PSIAsmb"/>
</dbReference>
<accession>A0A517YXD5</accession>
<dbReference type="PANTHER" id="PTHR45586:SF1">
    <property type="entry name" value="LIPOPOLYSACCHARIDE ASSEMBLY PROTEIN B"/>
    <property type="match status" value="1"/>
</dbReference>
<keyword evidence="1" id="KW-0677">Repeat</keyword>
<reference evidence="3 4" key="1">
    <citation type="submission" date="2019-02" db="EMBL/GenBank/DDBJ databases">
        <title>Deep-cultivation of Planctomycetes and their phenomic and genomic characterization uncovers novel biology.</title>
        <authorList>
            <person name="Wiegand S."/>
            <person name="Jogler M."/>
            <person name="Boedeker C."/>
            <person name="Pinto D."/>
            <person name="Vollmers J."/>
            <person name="Rivas-Marin E."/>
            <person name="Kohn T."/>
            <person name="Peeters S.H."/>
            <person name="Heuer A."/>
            <person name="Rast P."/>
            <person name="Oberbeckmann S."/>
            <person name="Bunk B."/>
            <person name="Jeske O."/>
            <person name="Meyerdierks A."/>
            <person name="Storesund J.E."/>
            <person name="Kallscheuer N."/>
            <person name="Luecker S."/>
            <person name="Lage O.M."/>
            <person name="Pohl T."/>
            <person name="Merkel B.J."/>
            <person name="Hornburger P."/>
            <person name="Mueller R.-W."/>
            <person name="Bruemmer F."/>
            <person name="Labrenz M."/>
            <person name="Spormann A.M."/>
            <person name="Op den Camp H."/>
            <person name="Overmann J."/>
            <person name="Amann R."/>
            <person name="Jetten M.S.M."/>
            <person name="Mascher T."/>
            <person name="Medema M.H."/>
            <person name="Devos D.P."/>
            <person name="Kaster A.-K."/>
            <person name="Ovreas L."/>
            <person name="Rohde M."/>
            <person name="Galperin M.Y."/>
            <person name="Jogler C."/>
        </authorList>
    </citation>
    <scope>NUCLEOTIDE SEQUENCE [LARGE SCALE GENOMIC DNA]</scope>
    <source>
        <strain evidence="3 4">KS4</strain>
    </source>
</reference>
<dbReference type="Pfam" id="PF13181">
    <property type="entry name" value="TPR_8"/>
    <property type="match status" value="2"/>
</dbReference>
<dbReference type="InterPro" id="IPR019734">
    <property type="entry name" value="TPR_rpt"/>
</dbReference>
<protein>
    <submittedName>
        <fullName evidence="3">Outer membrane protein assembly factor BamD</fullName>
    </submittedName>
</protein>
<dbReference type="KEGG" id="pcor:KS4_29460"/>